<comment type="subcellular location">
    <subcellularLocation>
        <location evidence="2">Cytoplasm</location>
        <location evidence="2">Cell cortex</location>
    </subcellularLocation>
    <subcellularLocation>
        <location evidence="1">Cytoplasm</location>
        <location evidence="1">Cytoskeleton</location>
    </subcellularLocation>
</comment>
<evidence type="ECO:0000256" key="2">
    <source>
        <dbReference type="ARBA" id="ARBA00004544"/>
    </source>
</evidence>
<keyword evidence="6" id="KW-0009">Actin-binding</keyword>
<feature type="domain" description="ADF-H" evidence="12">
    <location>
        <begin position="179"/>
        <end position="324"/>
    </location>
</feature>
<dbReference type="GO" id="GO:0005938">
    <property type="term" value="C:cell cortex"/>
    <property type="evidence" value="ECO:0007669"/>
    <property type="project" value="UniProtKB-SubCell"/>
</dbReference>
<dbReference type="GO" id="GO:0003785">
    <property type="term" value="F:actin monomer binding"/>
    <property type="evidence" value="ECO:0007669"/>
    <property type="project" value="TreeGrafter"/>
</dbReference>
<name>A0AA38RWZ0_9PEZI</name>
<keyword evidence="7" id="KW-0206">Cytoskeleton</keyword>
<protein>
    <recommendedName>
        <fullName evidence="10">Twinfilin</fullName>
    </recommendedName>
</protein>
<dbReference type="SMART" id="SM00102">
    <property type="entry name" value="ADF"/>
    <property type="match status" value="2"/>
</dbReference>
<dbReference type="GO" id="GO:0016301">
    <property type="term" value="F:kinase activity"/>
    <property type="evidence" value="ECO:0007669"/>
    <property type="project" value="UniProtKB-KW"/>
</dbReference>
<dbReference type="Proteomes" id="UP001174691">
    <property type="component" value="Unassembled WGS sequence"/>
</dbReference>
<feature type="compositionally biased region" description="Basic and acidic residues" evidence="11">
    <location>
        <begin position="145"/>
        <end position="163"/>
    </location>
</feature>
<dbReference type="InterPro" id="IPR029006">
    <property type="entry name" value="ADF-H/Gelsolin-like_dom_sf"/>
</dbReference>
<feature type="domain" description="ADF-H" evidence="12">
    <location>
        <begin position="1"/>
        <end position="140"/>
    </location>
</feature>
<evidence type="ECO:0000256" key="6">
    <source>
        <dbReference type="ARBA" id="ARBA00023203"/>
    </source>
</evidence>
<proteinExistence type="inferred from homology"/>
<dbReference type="Pfam" id="PF00241">
    <property type="entry name" value="Cofilin_ADF"/>
    <property type="match status" value="2"/>
</dbReference>
<keyword evidence="5" id="KW-0677">Repeat</keyword>
<comment type="caution">
    <text evidence="13">The sequence shown here is derived from an EMBL/GenBank/DDBJ whole genome shotgun (WGS) entry which is preliminary data.</text>
</comment>
<evidence type="ECO:0000259" key="12">
    <source>
        <dbReference type="PROSITE" id="PS51263"/>
    </source>
</evidence>
<dbReference type="PANTHER" id="PTHR13759">
    <property type="entry name" value="TWINFILIN"/>
    <property type="match status" value="1"/>
</dbReference>
<dbReference type="EMBL" id="JANBVN010000021">
    <property type="protein sequence ID" value="KAJ9161534.1"/>
    <property type="molecule type" value="Genomic_DNA"/>
</dbReference>
<dbReference type="GO" id="GO:0051015">
    <property type="term" value="F:actin filament binding"/>
    <property type="evidence" value="ECO:0007669"/>
    <property type="project" value="TreeGrafter"/>
</dbReference>
<evidence type="ECO:0000256" key="5">
    <source>
        <dbReference type="ARBA" id="ARBA00022737"/>
    </source>
</evidence>
<dbReference type="GO" id="GO:0051016">
    <property type="term" value="P:barbed-end actin filament capping"/>
    <property type="evidence" value="ECO:0007669"/>
    <property type="project" value="TreeGrafter"/>
</dbReference>
<dbReference type="InterPro" id="IPR002108">
    <property type="entry name" value="ADF-H"/>
</dbReference>
<dbReference type="FunFam" id="3.40.20.10:FF:000007">
    <property type="entry name" value="Twinfilin-1 isoform 1"/>
    <property type="match status" value="1"/>
</dbReference>
<dbReference type="GO" id="GO:0005884">
    <property type="term" value="C:actin filament"/>
    <property type="evidence" value="ECO:0007669"/>
    <property type="project" value="TreeGrafter"/>
</dbReference>
<reference evidence="13" key="1">
    <citation type="submission" date="2022-07" db="EMBL/GenBank/DDBJ databases">
        <title>Fungi with potential for degradation of polypropylene.</title>
        <authorList>
            <person name="Gostincar C."/>
        </authorList>
    </citation>
    <scope>NUCLEOTIDE SEQUENCE</scope>
    <source>
        <strain evidence="13">EXF-13287</strain>
    </source>
</reference>
<dbReference type="FunFam" id="3.40.20.10:FF:000042">
    <property type="entry name" value="Actin depolymerizing protein"/>
    <property type="match status" value="1"/>
</dbReference>
<keyword evidence="13" id="KW-0808">Transferase</keyword>
<evidence type="ECO:0000256" key="8">
    <source>
        <dbReference type="ARBA" id="ARBA00038532"/>
    </source>
</evidence>
<gene>
    <name evidence="13" type="ORF">NKR19_g2145</name>
</gene>
<evidence type="ECO:0000256" key="1">
    <source>
        <dbReference type="ARBA" id="ARBA00004245"/>
    </source>
</evidence>
<dbReference type="CDD" id="cd11284">
    <property type="entry name" value="ADF_Twf-C_like"/>
    <property type="match status" value="1"/>
</dbReference>
<feature type="region of interest" description="Disordered" evidence="11">
    <location>
        <begin position="145"/>
        <end position="169"/>
    </location>
</feature>
<accession>A0AA38RWZ0</accession>
<comment type="subunit">
    <text evidence="8">Interacts with G-actin; ADP-actin form.</text>
</comment>
<dbReference type="PANTHER" id="PTHR13759:SF1">
    <property type="entry name" value="TWINFILIN"/>
    <property type="match status" value="1"/>
</dbReference>
<dbReference type="SUPFAM" id="SSF55753">
    <property type="entry name" value="Actin depolymerizing proteins"/>
    <property type="match status" value="2"/>
</dbReference>
<evidence type="ECO:0000256" key="3">
    <source>
        <dbReference type="ARBA" id="ARBA00009557"/>
    </source>
</evidence>
<dbReference type="InterPro" id="IPR028458">
    <property type="entry name" value="Twinfilin"/>
</dbReference>
<evidence type="ECO:0000313" key="14">
    <source>
        <dbReference type="Proteomes" id="UP001174691"/>
    </source>
</evidence>
<keyword evidence="4" id="KW-0963">Cytoplasm</keyword>
<evidence type="ECO:0000256" key="10">
    <source>
        <dbReference type="ARBA" id="ARBA00069496"/>
    </source>
</evidence>
<evidence type="ECO:0000256" key="11">
    <source>
        <dbReference type="SAM" id="MobiDB-lite"/>
    </source>
</evidence>
<sequence length="341" mass="37179">MQSGISASKELLSDFNTLLGSDTHFGLLATIKSEQLVPVTFLTPSQPASSSTFSQNLTSLLAPHLQPKEALYVLLRRFDTAPYLTAVSYVPDAAPVRQKMLFASTRLTLTRELGSEHFRETVFATSAEELSARGFEKHDAHARLEAPLTEEERSLGEVKRAEAEAGSGTGTREIHLSKNLAMPVDQAAVAALKELGEEGAGKGLVMLKINPETEVVELAPEDGPTPSSIPELVKAISPSEPRFTFYRFDHSYGGGTSSPVLFVYSCPAAPGIKAKGIKSRMMYPLMKRAVRTIAEQEAGIKIERTFEVEDPSEITEESVLGELHPKVEVRQGFSRPKRPGR</sequence>
<evidence type="ECO:0000256" key="7">
    <source>
        <dbReference type="ARBA" id="ARBA00023212"/>
    </source>
</evidence>
<comment type="similarity">
    <text evidence="3">Belongs to the actin-binding proteins ADF family. Twinfilin subfamily.</text>
</comment>
<keyword evidence="13" id="KW-0418">Kinase</keyword>
<evidence type="ECO:0000256" key="9">
    <source>
        <dbReference type="ARBA" id="ARBA00056419"/>
    </source>
</evidence>
<dbReference type="PROSITE" id="PS51263">
    <property type="entry name" value="ADF_H"/>
    <property type="match status" value="2"/>
</dbReference>
<evidence type="ECO:0000256" key="4">
    <source>
        <dbReference type="ARBA" id="ARBA00022490"/>
    </source>
</evidence>
<dbReference type="AlphaFoldDB" id="A0AA38RWZ0"/>
<dbReference type="GO" id="GO:0030042">
    <property type="term" value="P:actin filament depolymerization"/>
    <property type="evidence" value="ECO:0007669"/>
    <property type="project" value="TreeGrafter"/>
</dbReference>
<evidence type="ECO:0000313" key="13">
    <source>
        <dbReference type="EMBL" id="KAJ9161534.1"/>
    </source>
</evidence>
<keyword evidence="14" id="KW-1185">Reference proteome</keyword>
<dbReference type="CDD" id="cd11285">
    <property type="entry name" value="ADF_Twf-N_like"/>
    <property type="match status" value="1"/>
</dbReference>
<organism evidence="13 14">
    <name type="scientific">Coniochaeta hoffmannii</name>
    <dbReference type="NCBI Taxonomy" id="91930"/>
    <lineage>
        <taxon>Eukaryota</taxon>
        <taxon>Fungi</taxon>
        <taxon>Dikarya</taxon>
        <taxon>Ascomycota</taxon>
        <taxon>Pezizomycotina</taxon>
        <taxon>Sordariomycetes</taxon>
        <taxon>Sordariomycetidae</taxon>
        <taxon>Coniochaetales</taxon>
        <taxon>Coniochaetaceae</taxon>
        <taxon>Coniochaeta</taxon>
    </lineage>
</organism>
<dbReference type="Gene3D" id="3.40.20.10">
    <property type="entry name" value="Severin"/>
    <property type="match status" value="2"/>
</dbReference>
<comment type="function">
    <text evidence="9">Actin-binding protein involved in motile and morphological processes. Inhibits actin polymerization, likely by sequestering G-actin.</text>
</comment>